<dbReference type="AlphaFoldDB" id="A0A9X2VGM1"/>
<reference evidence="4" key="1">
    <citation type="submission" date="2022-08" db="EMBL/GenBank/DDBJ databases">
        <authorList>
            <person name="Tistechok S."/>
            <person name="Samborskyy M."/>
            <person name="Roman I."/>
        </authorList>
    </citation>
    <scope>NUCLEOTIDE SEQUENCE</scope>
    <source>
        <strain evidence="4">DSM 103496</strain>
    </source>
</reference>
<dbReference type="EMBL" id="JANYMP010000001">
    <property type="protein sequence ID" value="MCS7475779.1"/>
    <property type="molecule type" value="Genomic_DNA"/>
</dbReference>
<feature type="domain" description="Effector-associated" evidence="2">
    <location>
        <begin position="17"/>
        <end position="98"/>
    </location>
</feature>
<gene>
    <name evidence="4" type="ORF">NZH93_02860</name>
</gene>
<evidence type="ECO:0000259" key="1">
    <source>
        <dbReference type="Pfam" id="PF19916"/>
    </source>
</evidence>
<protein>
    <submittedName>
        <fullName evidence="4">Uncharacterized protein</fullName>
    </submittedName>
</protein>
<dbReference type="InterPro" id="IPR045431">
    <property type="entry name" value="EAD2"/>
</dbReference>
<dbReference type="Proteomes" id="UP001141259">
    <property type="component" value="Unassembled WGS sequence"/>
</dbReference>
<comment type="caution">
    <text evidence="4">The sequence shown here is derived from an EMBL/GenBank/DDBJ whole genome shotgun (WGS) entry which is preliminary data.</text>
</comment>
<dbReference type="InterPro" id="IPR045555">
    <property type="entry name" value="VMAP-M0"/>
</dbReference>
<evidence type="ECO:0000313" key="4">
    <source>
        <dbReference type="EMBL" id="MCS7475779.1"/>
    </source>
</evidence>
<name>A0A9X2VGM1_9PSEU</name>
<dbReference type="Pfam" id="PF20028">
    <property type="entry name" value="VMAP-C"/>
    <property type="match status" value="1"/>
</dbReference>
<evidence type="ECO:0000259" key="3">
    <source>
        <dbReference type="Pfam" id="PF20028"/>
    </source>
</evidence>
<dbReference type="InterPro" id="IPR045450">
    <property type="entry name" value="VMAP_C"/>
</dbReference>
<dbReference type="Pfam" id="PF19956">
    <property type="entry name" value="EAD2"/>
    <property type="match status" value="1"/>
</dbReference>
<evidence type="ECO:0000259" key="2">
    <source>
        <dbReference type="Pfam" id="PF19956"/>
    </source>
</evidence>
<evidence type="ECO:0000313" key="5">
    <source>
        <dbReference type="Proteomes" id="UP001141259"/>
    </source>
</evidence>
<feature type="domain" description="vWA-MoxR associated protein middle region 0" evidence="1">
    <location>
        <begin position="106"/>
        <end position="207"/>
    </location>
</feature>
<dbReference type="Pfam" id="PF19916">
    <property type="entry name" value="VMAP-M0"/>
    <property type="match status" value="1"/>
</dbReference>
<dbReference type="RefSeq" id="WP_259621283.1">
    <property type="nucleotide sequence ID" value="NZ_JBHLXT010000030.1"/>
</dbReference>
<proteinExistence type="predicted"/>
<accession>A0A9X2VGM1</accession>
<sequence length="499" mass="56068">MDWAEDRADHSALWPIVQALLRIPSLTDASGRNLVVRMVCDELDERLPVEEHKNAIGHLYSIVEVCGRRPDGLATLQVVIDRIEQDSKPARALREIIDQSTALSMFPAGERKKLFSLLAGVVVPNIADYYHVAAGPAAPRLREQTTYLEVFRALETLNAGPNGLPKPLVFIEHVATIVRPELGIELRRWVDRQAEQLHLMPELKALRNDLLHSSKTSSPPPHAEAYLVFQLQREGATGDQYRLYHWRQLDLSTGWYPIRGGDEVGSLASMKRSVATLIEQVESDWAQHVPTINIEFILPGEILNLDVDQWSWEVESLIPMPLGCRYPTVVRSLDRMVTRKWLRSWNQRWIQLTEQLNGAGVLDRSGICQGHAGTPEGIRELASTFEQRPNLVALVLSAPPVPETRGQDEVAVGLRAGVPVILWHRENCASEEFLATAHSVFHNDDDKDTMLERVRRTRVTAFREGPRSGHVGNQLTILWDDPKRTVTLTNAAPPEEAAP</sequence>
<keyword evidence="5" id="KW-1185">Reference proteome</keyword>
<feature type="domain" description="vWA-MoxR associated protein C-terminal" evidence="3">
    <location>
        <begin position="239"/>
        <end position="482"/>
    </location>
</feature>
<organism evidence="4 5">
    <name type="scientific">Umezawaea endophytica</name>
    <dbReference type="NCBI Taxonomy" id="1654476"/>
    <lineage>
        <taxon>Bacteria</taxon>
        <taxon>Bacillati</taxon>
        <taxon>Actinomycetota</taxon>
        <taxon>Actinomycetes</taxon>
        <taxon>Pseudonocardiales</taxon>
        <taxon>Pseudonocardiaceae</taxon>
        <taxon>Umezawaea</taxon>
    </lineage>
</organism>